<evidence type="ECO:0000256" key="6">
    <source>
        <dbReference type="ARBA" id="ARBA00026106"/>
    </source>
</evidence>
<comment type="similarity">
    <text evidence="2">Belongs to the class-I pyridoxal-phosphate-dependent aminotransferase family.</text>
</comment>
<name>A0A2H0LT74_9BACT</name>
<dbReference type="Proteomes" id="UP000230859">
    <property type="component" value="Unassembled WGS sequence"/>
</dbReference>
<accession>A0A2H0LT74</accession>
<comment type="caution">
    <text evidence="8">The sequence shown here is derived from an EMBL/GenBank/DDBJ whole genome shotgun (WGS) entry which is preliminary data.</text>
</comment>
<evidence type="ECO:0000313" key="9">
    <source>
        <dbReference type="Proteomes" id="UP000230859"/>
    </source>
</evidence>
<dbReference type="EMBL" id="PCVY01000003">
    <property type="protein sequence ID" value="PIQ87561.1"/>
    <property type="molecule type" value="Genomic_DNA"/>
</dbReference>
<dbReference type="InterPro" id="IPR015421">
    <property type="entry name" value="PyrdxlP-dep_Trfase_major"/>
</dbReference>
<gene>
    <name evidence="8" type="ORF">COV74_00370</name>
</gene>
<dbReference type="SUPFAM" id="SSF53383">
    <property type="entry name" value="PLP-dependent transferases"/>
    <property type="match status" value="1"/>
</dbReference>
<dbReference type="CDD" id="cd00609">
    <property type="entry name" value="AAT_like"/>
    <property type="match status" value="1"/>
</dbReference>
<evidence type="ECO:0000256" key="5">
    <source>
        <dbReference type="ARBA" id="ARBA00022898"/>
    </source>
</evidence>
<dbReference type="InterPro" id="IPR015422">
    <property type="entry name" value="PyrdxlP-dep_Trfase_small"/>
</dbReference>
<organism evidence="8 9">
    <name type="scientific">Candidatus Abzuiibacterium crystallinum</name>
    <dbReference type="NCBI Taxonomy" id="1974748"/>
    <lineage>
        <taxon>Bacteria</taxon>
        <taxon>Pseudomonadati</taxon>
        <taxon>Candidatus Omnitrophota</taxon>
        <taxon>Candidatus Abzuiibacterium</taxon>
    </lineage>
</organism>
<dbReference type="Pfam" id="PF00155">
    <property type="entry name" value="Aminotran_1_2"/>
    <property type="match status" value="1"/>
</dbReference>
<dbReference type="Gene3D" id="3.40.640.10">
    <property type="entry name" value="Type I PLP-dependent aspartate aminotransferase-like (Major domain)"/>
    <property type="match status" value="1"/>
</dbReference>
<dbReference type="InterPro" id="IPR015424">
    <property type="entry name" value="PyrdxlP-dep_Trfase"/>
</dbReference>
<dbReference type="AlphaFoldDB" id="A0A2H0LT74"/>
<dbReference type="GO" id="GO:0004021">
    <property type="term" value="F:L-alanine:2-oxoglutarate aminotransferase activity"/>
    <property type="evidence" value="ECO:0007669"/>
    <property type="project" value="UniProtKB-EC"/>
</dbReference>
<evidence type="ECO:0000256" key="4">
    <source>
        <dbReference type="ARBA" id="ARBA00022679"/>
    </source>
</evidence>
<keyword evidence="4 8" id="KW-0808">Transferase</keyword>
<comment type="cofactor">
    <cofactor evidence="1">
        <name>pyridoxal 5'-phosphate</name>
        <dbReference type="ChEBI" id="CHEBI:597326"/>
    </cofactor>
</comment>
<feature type="domain" description="Aminotransferase class I/classII large" evidence="7">
    <location>
        <begin position="45"/>
        <end position="366"/>
    </location>
</feature>
<reference evidence="8 9" key="1">
    <citation type="submission" date="2017-09" db="EMBL/GenBank/DDBJ databases">
        <title>Depth-based differentiation of microbial function through sediment-hosted aquifers and enrichment of novel symbionts in the deep terrestrial subsurface.</title>
        <authorList>
            <person name="Probst A.J."/>
            <person name="Ladd B."/>
            <person name="Jarett J.K."/>
            <person name="Geller-Mcgrath D.E."/>
            <person name="Sieber C.M."/>
            <person name="Emerson J.B."/>
            <person name="Anantharaman K."/>
            <person name="Thomas B.C."/>
            <person name="Malmstrom R."/>
            <person name="Stieglmeier M."/>
            <person name="Klingl A."/>
            <person name="Woyke T."/>
            <person name="Ryan C.M."/>
            <person name="Banfield J.F."/>
        </authorList>
    </citation>
    <scope>NUCLEOTIDE SEQUENCE [LARGE SCALE GENOMIC DNA]</scope>
    <source>
        <strain evidence="8">CG11_big_fil_rev_8_21_14_0_20_45_26</strain>
    </source>
</reference>
<keyword evidence="5" id="KW-0663">Pyridoxal phosphate</keyword>
<sequence>MFASRTNWPLYQNKIALCLQALQQSGVSIIDLTESNPTRCQFQYLHQRTLSPLSRTENLLYQPSPKGSLKARESIAAYYAEAHQININPEQIVLTASTSEAYSFIFRLLANPGDEVLAPSPSYPLFHFLADLNDVRLVPYYLDETTQWSLDQNSLAAGFGPRTKAIIAVNPNNPTGSILTPDEKNGLNQTAKTQAAIISDEVFIDYANQAASRRPASFANNASTLTFTLGGISKAVGLPQMKTAWMVVNGPKRIVQQTIPRLEVILDTYLSVNTPAQSALVIWLKNRLVIQEEIKNRIQANWAFLQAAINQTKICTLWERQSGWYAIVQVPKIQSDEQWVLDLLEEARVLVHPGYFFDFRQEGFLVMSLLLPADIFQKAIEAFCHLILRKSHESASADFELLSRK</sequence>
<dbReference type="GO" id="GO:0030170">
    <property type="term" value="F:pyridoxal phosphate binding"/>
    <property type="evidence" value="ECO:0007669"/>
    <property type="project" value="InterPro"/>
</dbReference>
<evidence type="ECO:0000256" key="3">
    <source>
        <dbReference type="ARBA" id="ARBA00022576"/>
    </source>
</evidence>
<dbReference type="InterPro" id="IPR051926">
    <property type="entry name" value="Ala_Aminotransferase"/>
</dbReference>
<proteinExistence type="inferred from homology"/>
<evidence type="ECO:0000256" key="1">
    <source>
        <dbReference type="ARBA" id="ARBA00001933"/>
    </source>
</evidence>
<dbReference type="PANTHER" id="PTHR43488">
    <property type="entry name" value="GLUTAMATE-PYRUVATE AMINOTRANSFERASE ALAA"/>
    <property type="match status" value="1"/>
</dbReference>
<evidence type="ECO:0000259" key="7">
    <source>
        <dbReference type="Pfam" id="PF00155"/>
    </source>
</evidence>
<protein>
    <recommendedName>
        <fullName evidence="6">alanine transaminase</fullName>
        <ecNumber evidence="6">2.6.1.2</ecNumber>
    </recommendedName>
</protein>
<dbReference type="PANTHER" id="PTHR43488:SF2">
    <property type="entry name" value="GLUTAMATE-PYRUVATE AMINOTRANSFERASE ALAA"/>
    <property type="match status" value="1"/>
</dbReference>
<dbReference type="InterPro" id="IPR004839">
    <property type="entry name" value="Aminotransferase_I/II_large"/>
</dbReference>
<evidence type="ECO:0000256" key="2">
    <source>
        <dbReference type="ARBA" id="ARBA00007441"/>
    </source>
</evidence>
<dbReference type="Gene3D" id="3.90.1150.10">
    <property type="entry name" value="Aspartate Aminotransferase, domain 1"/>
    <property type="match status" value="1"/>
</dbReference>
<keyword evidence="3 8" id="KW-0032">Aminotransferase</keyword>
<dbReference type="EC" id="2.6.1.2" evidence="6"/>
<evidence type="ECO:0000313" key="8">
    <source>
        <dbReference type="EMBL" id="PIQ87561.1"/>
    </source>
</evidence>